<dbReference type="SUPFAM" id="SSF54506">
    <property type="entry name" value="Diaminopimelate epimerase-like"/>
    <property type="match status" value="1"/>
</dbReference>
<dbReference type="Pfam" id="PF05544">
    <property type="entry name" value="Pro_racemase"/>
    <property type="match status" value="1"/>
</dbReference>
<dbReference type="Gene3D" id="3.10.310.10">
    <property type="entry name" value="Diaminopimelate Epimerase, Chain A, domain 1"/>
    <property type="match status" value="1"/>
</dbReference>
<accession>A0A1J4Q533</accession>
<dbReference type="Proteomes" id="UP000034838">
    <property type="component" value="Unassembled WGS sequence"/>
</dbReference>
<name>A0A1J4Q533_9ACTN</name>
<comment type="similarity">
    <text evidence="1">Belongs to the proline racemase family.</text>
</comment>
<protein>
    <submittedName>
        <fullName evidence="2">Uncharacterized protein</fullName>
    </submittedName>
</protein>
<proteinExistence type="inferred from homology"/>
<evidence type="ECO:0000313" key="3">
    <source>
        <dbReference type="Proteomes" id="UP000034838"/>
    </source>
</evidence>
<dbReference type="AlphaFoldDB" id="A0A1J4Q533"/>
<evidence type="ECO:0000256" key="1">
    <source>
        <dbReference type="ARBA" id="ARBA00007529"/>
    </source>
</evidence>
<dbReference type="InterPro" id="IPR008794">
    <property type="entry name" value="Pro_racemase_fam"/>
</dbReference>
<gene>
    <name evidence="2" type="ORF">VT52_012595</name>
</gene>
<comment type="caution">
    <text evidence="2">The sequence shown here is derived from an EMBL/GenBank/DDBJ whole genome shotgun (WGS) entry which is preliminary data.</text>
</comment>
<sequence>MPAHVHASGVDGPASRGKVTVDTAFAGAMYAMVPAASVGLRVRPQDVTALTAVSREIRDGTRRRPRRRAFAGR</sequence>
<evidence type="ECO:0000313" key="2">
    <source>
        <dbReference type="EMBL" id="OIK27247.1"/>
    </source>
</evidence>
<keyword evidence="3" id="KW-1185">Reference proteome</keyword>
<reference evidence="2" key="1">
    <citation type="submission" date="2016-10" db="EMBL/GenBank/DDBJ databases">
        <title>Genome sequence of Streptomyces malaysiense MUSC 136.</title>
        <authorList>
            <person name="Lee L.-H."/>
            <person name="Ser H.-L."/>
        </authorList>
    </citation>
    <scope>NUCLEOTIDE SEQUENCE [LARGE SCALE GENOMIC DNA]</scope>
    <source>
        <strain evidence="2">MUSC 136</strain>
    </source>
</reference>
<dbReference type="EMBL" id="LBDA02000027">
    <property type="protein sequence ID" value="OIK27247.1"/>
    <property type="molecule type" value="Genomic_DNA"/>
</dbReference>
<organism evidence="2 3">
    <name type="scientific">Streptomyces malaysiense</name>
    <dbReference type="NCBI Taxonomy" id="1428626"/>
    <lineage>
        <taxon>Bacteria</taxon>
        <taxon>Bacillati</taxon>
        <taxon>Actinomycetota</taxon>
        <taxon>Actinomycetes</taxon>
        <taxon>Kitasatosporales</taxon>
        <taxon>Streptomycetaceae</taxon>
        <taxon>Streptomyces</taxon>
    </lineage>
</organism>